<dbReference type="InterPro" id="IPR001853">
    <property type="entry name" value="DSBA-like_thioredoxin_dom"/>
</dbReference>
<evidence type="ECO:0000256" key="1">
    <source>
        <dbReference type="SAM" id="Phobius"/>
    </source>
</evidence>
<evidence type="ECO:0000259" key="2">
    <source>
        <dbReference type="Pfam" id="PF01323"/>
    </source>
</evidence>
<name>A0A8J7M202_9BACT</name>
<keyword evidence="1" id="KW-0812">Transmembrane</keyword>
<dbReference type="AlphaFoldDB" id="A0A8J7M202"/>
<dbReference type="InterPro" id="IPR036249">
    <property type="entry name" value="Thioredoxin-like_sf"/>
</dbReference>
<keyword evidence="1" id="KW-1133">Transmembrane helix</keyword>
<keyword evidence="4" id="KW-1185">Reference proteome</keyword>
<dbReference type="Gene3D" id="3.40.30.10">
    <property type="entry name" value="Glutaredoxin"/>
    <property type="match status" value="1"/>
</dbReference>
<keyword evidence="1" id="KW-0472">Membrane</keyword>
<dbReference type="Pfam" id="PF01323">
    <property type="entry name" value="DSBA"/>
    <property type="match status" value="1"/>
</dbReference>
<feature type="domain" description="DSBA-like thioredoxin" evidence="2">
    <location>
        <begin position="172"/>
        <end position="296"/>
    </location>
</feature>
<evidence type="ECO:0000313" key="4">
    <source>
        <dbReference type="Proteomes" id="UP000636888"/>
    </source>
</evidence>
<protein>
    <submittedName>
        <fullName evidence="3">DsbA family protein</fullName>
    </submittedName>
</protein>
<comment type="caution">
    <text evidence="3">The sequence shown here is derived from an EMBL/GenBank/DDBJ whole genome shotgun (WGS) entry which is preliminary data.</text>
</comment>
<dbReference type="GO" id="GO:0016491">
    <property type="term" value="F:oxidoreductase activity"/>
    <property type="evidence" value="ECO:0007669"/>
    <property type="project" value="InterPro"/>
</dbReference>
<evidence type="ECO:0000313" key="3">
    <source>
        <dbReference type="EMBL" id="MBJ6727157.1"/>
    </source>
</evidence>
<feature type="transmembrane region" description="Helical" evidence="1">
    <location>
        <begin position="73"/>
        <end position="97"/>
    </location>
</feature>
<proteinExistence type="predicted"/>
<reference evidence="3" key="1">
    <citation type="submission" date="2020-12" db="EMBL/GenBank/DDBJ databases">
        <title>Geomonas sp. Red875, isolated from river sediment.</title>
        <authorList>
            <person name="Xu Z."/>
            <person name="Zhang Z."/>
            <person name="Masuda Y."/>
            <person name="Itoh H."/>
            <person name="Senoo K."/>
        </authorList>
    </citation>
    <scope>NUCLEOTIDE SEQUENCE</scope>
    <source>
        <strain evidence="3">Red875</strain>
    </source>
</reference>
<dbReference type="SUPFAM" id="SSF52833">
    <property type="entry name" value="Thioredoxin-like"/>
    <property type="match status" value="1"/>
</dbReference>
<dbReference type="Proteomes" id="UP000636888">
    <property type="component" value="Unassembled WGS sequence"/>
</dbReference>
<organism evidence="3 4">
    <name type="scientific">Geomesophilobacter sediminis</name>
    <dbReference type="NCBI Taxonomy" id="2798584"/>
    <lineage>
        <taxon>Bacteria</taxon>
        <taxon>Pseudomonadati</taxon>
        <taxon>Thermodesulfobacteriota</taxon>
        <taxon>Desulfuromonadia</taxon>
        <taxon>Geobacterales</taxon>
        <taxon>Geobacteraceae</taxon>
        <taxon>Geomesophilobacter</taxon>
    </lineage>
</organism>
<accession>A0A8J7M202</accession>
<dbReference type="RefSeq" id="WP_199386068.1">
    <property type="nucleotide sequence ID" value="NZ_JAEMHM010000020.1"/>
</dbReference>
<sequence length="322" mass="35887">MFCIAALLILSVLGIFSARYRSLAKDALDCVLRRVTLRPCITGFDEKMKSRILGRVINRSERAARFLNRNFELLAWVFFILVLGSTVYAARGLYLFYVTGSCNGLNQESFCVFDPKGENNEVTDISQGCKENPPTAADLTLKGVDLSRFPVCNPAGKKEIVLIGCYGCSYTRKIYAPLKELAAARGARFRFLDYPVKVSTTLSARLAECVYRRDEARYWQLNDILFAAAPEQLDDPEFAGKAAMQLGLDWGDLGGCVEDPAVQALVDRRMDEIAKTRFYGTPTVFIGNQVFVGPKPRRVYAIALDGLFYWLKGDGGSRSEGR</sequence>
<gene>
    <name evidence="3" type="ORF">JFN93_20795</name>
</gene>
<dbReference type="EMBL" id="JAEMHM010000020">
    <property type="protein sequence ID" value="MBJ6727157.1"/>
    <property type="molecule type" value="Genomic_DNA"/>
</dbReference>